<evidence type="ECO:0000313" key="1">
    <source>
        <dbReference type="EMBL" id="KAG8628079.1"/>
    </source>
</evidence>
<keyword evidence="2" id="KW-1185">Reference proteome</keyword>
<gene>
    <name evidence="1" type="ORF">KVT40_003952</name>
</gene>
<dbReference type="EMBL" id="JAESVG020000004">
    <property type="protein sequence ID" value="KAG8628079.1"/>
    <property type="molecule type" value="Genomic_DNA"/>
</dbReference>
<dbReference type="OrthoDB" id="10332147at2759"/>
<protein>
    <submittedName>
        <fullName evidence="1">Uncharacterized protein</fullName>
    </submittedName>
</protein>
<dbReference type="AlphaFoldDB" id="A0A8K0PJS8"/>
<accession>A0A8K0PJS8</accession>
<organism evidence="1 2">
    <name type="scientific">Elsinoe batatas</name>
    <dbReference type="NCBI Taxonomy" id="2601811"/>
    <lineage>
        <taxon>Eukaryota</taxon>
        <taxon>Fungi</taxon>
        <taxon>Dikarya</taxon>
        <taxon>Ascomycota</taxon>
        <taxon>Pezizomycotina</taxon>
        <taxon>Dothideomycetes</taxon>
        <taxon>Dothideomycetidae</taxon>
        <taxon>Myriangiales</taxon>
        <taxon>Elsinoaceae</taxon>
        <taxon>Elsinoe</taxon>
    </lineage>
</organism>
<sequence>MGYVCWERMLMGIACGSPRFCFLNQAISWAQNRSGLGSISGRVETMENWSKQVSCLQDHHPSLLWPISVASPVISTYHSDRECSRDLLRSYLMSWHSNLILESMHATAKRGGTYRVIGLVPIGHVT</sequence>
<evidence type="ECO:0000313" key="2">
    <source>
        <dbReference type="Proteomes" id="UP000809789"/>
    </source>
</evidence>
<proteinExistence type="predicted"/>
<dbReference type="Proteomes" id="UP000809789">
    <property type="component" value="Unassembled WGS sequence"/>
</dbReference>
<name>A0A8K0PJS8_9PEZI</name>
<comment type="caution">
    <text evidence="1">The sequence shown here is derived from an EMBL/GenBank/DDBJ whole genome shotgun (WGS) entry which is preliminary data.</text>
</comment>
<reference evidence="1" key="1">
    <citation type="submission" date="2021-07" db="EMBL/GenBank/DDBJ databases">
        <title>Elsinoe batatas strain:CRI-CJ2 Genome sequencing and assembly.</title>
        <authorList>
            <person name="Huang L."/>
        </authorList>
    </citation>
    <scope>NUCLEOTIDE SEQUENCE</scope>
    <source>
        <strain evidence="1">CRI-CJ2</strain>
    </source>
</reference>